<evidence type="ECO:0000313" key="5">
    <source>
        <dbReference type="Proteomes" id="UP001237642"/>
    </source>
</evidence>
<keyword evidence="1" id="KW-0055">Arginine biosynthesis</keyword>
<dbReference type="PANTHER" id="PTHR23100:SF0">
    <property type="entry name" value="ARGININE BIOSYNTHESIS BIFUNCTIONAL PROTEIN ARGJ, MITOCHONDRIAL"/>
    <property type="match status" value="1"/>
</dbReference>
<dbReference type="GO" id="GO:0006592">
    <property type="term" value="P:ornithine biosynthetic process"/>
    <property type="evidence" value="ECO:0007669"/>
    <property type="project" value="TreeGrafter"/>
</dbReference>
<dbReference type="AlphaFoldDB" id="A0AAD8H6Z3"/>
<feature type="compositionally biased region" description="Polar residues" evidence="3">
    <location>
        <begin position="12"/>
        <end position="34"/>
    </location>
</feature>
<protein>
    <submittedName>
        <fullName evidence="4">Uncharacterized protein</fullName>
    </submittedName>
</protein>
<dbReference type="InterPro" id="IPR016117">
    <property type="entry name" value="ArgJ-like_dom_sf"/>
</dbReference>
<dbReference type="PANTHER" id="PTHR23100">
    <property type="entry name" value="ARGININE BIOSYNTHESIS BIFUNCTIONAL PROTEIN ARGJ"/>
    <property type="match status" value="1"/>
</dbReference>
<keyword evidence="5" id="KW-1185">Reference proteome</keyword>
<keyword evidence="2" id="KW-0511">Multifunctional enzyme</keyword>
<evidence type="ECO:0000256" key="2">
    <source>
        <dbReference type="ARBA" id="ARBA00023268"/>
    </source>
</evidence>
<gene>
    <name evidence="4" type="ORF">POM88_045268</name>
</gene>
<feature type="region of interest" description="Disordered" evidence="3">
    <location>
        <begin position="1"/>
        <end position="57"/>
    </location>
</feature>
<organism evidence="4 5">
    <name type="scientific">Heracleum sosnowskyi</name>
    <dbReference type="NCBI Taxonomy" id="360622"/>
    <lineage>
        <taxon>Eukaryota</taxon>
        <taxon>Viridiplantae</taxon>
        <taxon>Streptophyta</taxon>
        <taxon>Embryophyta</taxon>
        <taxon>Tracheophyta</taxon>
        <taxon>Spermatophyta</taxon>
        <taxon>Magnoliopsida</taxon>
        <taxon>eudicotyledons</taxon>
        <taxon>Gunneridae</taxon>
        <taxon>Pentapetalae</taxon>
        <taxon>asterids</taxon>
        <taxon>campanulids</taxon>
        <taxon>Apiales</taxon>
        <taxon>Apiaceae</taxon>
        <taxon>Apioideae</taxon>
        <taxon>apioid superclade</taxon>
        <taxon>Tordylieae</taxon>
        <taxon>Tordyliinae</taxon>
        <taxon>Heracleum</taxon>
    </lineage>
</organism>
<dbReference type="GO" id="GO:0004358">
    <property type="term" value="F:L-glutamate N-acetyltransferase activity, acting on acetyl-L-ornithine as donor"/>
    <property type="evidence" value="ECO:0007669"/>
    <property type="project" value="InterPro"/>
</dbReference>
<feature type="compositionally biased region" description="Basic and acidic residues" evidence="3">
    <location>
        <begin position="96"/>
        <end position="108"/>
    </location>
</feature>
<name>A0AAD8H6Z3_9APIA</name>
<evidence type="ECO:0000313" key="4">
    <source>
        <dbReference type="EMBL" id="KAK1360794.1"/>
    </source>
</evidence>
<keyword evidence="1" id="KW-0028">Amino-acid biosynthesis</keyword>
<reference evidence="4" key="2">
    <citation type="submission" date="2023-05" db="EMBL/GenBank/DDBJ databases">
        <authorList>
            <person name="Schelkunov M.I."/>
        </authorList>
    </citation>
    <scope>NUCLEOTIDE SEQUENCE</scope>
    <source>
        <strain evidence="4">Hsosn_3</strain>
        <tissue evidence="4">Leaf</tissue>
    </source>
</reference>
<dbReference type="EMBL" id="JAUIZM010000010">
    <property type="protein sequence ID" value="KAK1360794.1"/>
    <property type="molecule type" value="Genomic_DNA"/>
</dbReference>
<evidence type="ECO:0000256" key="3">
    <source>
        <dbReference type="SAM" id="MobiDB-lite"/>
    </source>
</evidence>
<dbReference type="Proteomes" id="UP001237642">
    <property type="component" value="Unassembled WGS sequence"/>
</dbReference>
<sequence length="329" mass="35537">MAEIVLQKSERTLSISPPSYSESTTLQNQSSQVSEGALVEEDKMSHENSGDSIVDRDKKVQQVTAASGGEVLSDNQFDIQGQRLEDSRESEDGDLENGKVESHKDLNRDSSPFNAPKSLLNKSSHFFPASFFSFAGDGTEFTPASFFHGLVKSGRKQLPKLVVGLLFAGSAVAFYATRNERVNQILQQTGITSTSIDEVSSNTKPLFRQLRKLPKKIKKLMDKLPHHQEICNSFGASRTNINFKVFAVAMTENEAASNSVPPAPILLPQGPWKHIPGGVTAAKGFKAALLACDVDATAAGTFTKNVVAAAPVVYCKSVLEDSTTVCILS</sequence>
<dbReference type="GO" id="GO:0006526">
    <property type="term" value="P:L-arginine biosynthetic process"/>
    <property type="evidence" value="ECO:0007669"/>
    <property type="project" value="UniProtKB-KW"/>
</dbReference>
<reference evidence="4" key="1">
    <citation type="submission" date="2023-02" db="EMBL/GenBank/DDBJ databases">
        <title>Genome of toxic invasive species Heracleum sosnowskyi carries increased number of genes despite the absence of recent whole-genome duplications.</title>
        <authorList>
            <person name="Schelkunov M."/>
            <person name="Shtratnikova V."/>
            <person name="Makarenko M."/>
            <person name="Klepikova A."/>
            <person name="Omelchenko D."/>
            <person name="Novikova G."/>
            <person name="Obukhova E."/>
            <person name="Bogdanov V."/>
            <person name="Penin A."/>
            <person name="Logacheva M."/>
        </authorList>
    </citation>
    <scope>NUCLEOTIDE SEQUENCE</scope>
    <source>
        <strain evidence="4">Hsosn_3</strain>
        <tissue evidence="4">Leaf</tissue>
    </source>
</reference>
<accession>A0AAD8H6Z3</accession>
<dbReference type="SUPFAM" id="SSF56266">
    <property type="entry name" value="DmpA/ArgJ-like"/>
    <property type="match status" value="1"/>
</dbReference>
<dbReference type="GO" id="GO:0004042">
    <property type="term" value="F:L-glutamate N-acetyltransferase activity"/>
    <property type="evidence" value="ECO:0007669"/>
    <property type="project" value="TreeGrafter"/>
</dbReference>
<feature type="region of interest" description="Disordered" evidence="3">
    <location>
        <begin position="83"/>
        <end position="113"/>
    </location>
</feature>
<feature type="compositionally biased region" description="Basic and acidic residues" evidence="3">
    <location>
        <begin position="40"/>
        <end position="57"/>
    </location>
</feature>
<evidence type="ECO:0000256" key="1">
    <source>
        <dbReference type="ARBA" id="ARBA00022571"/>
    </source>
</evidence>
<dbReference type="Gene3D" id="3.60.70.12">
    <property type="entry name" value="L-amino peptidase D-ALA esterase/amidase"/>
    <property type="match status" value="1"/>
</dbReference>
<comment type="caution">
    <text evidence="4">The sequence shown here is derived from an EMBL/GenBank/DDBJ whole genome shotgun (WGS) entry which is preliminary data.</text>
</comment>
<proteinExistence type="predicted"/>
<dbReference type="InterPro" id="IPR002813">
    <property type="entry name" value="Arg_biosynth_ArgJ"/>
</dbReference>